<accession>A0A7I7MB41</accession>
<name>A0A7I7MB41_9MYCO</name>
<gene>
    <name evidence="2" type="ORF">MPSYJ_28760</name>
</gene>
<feature type="compositionally biased region" description="Low complexity" evidence="1">
    <location>
        <begin position="67"/>
        <end position="83"/>
    </location>
</feature>
<dbReference type="AlphaFoldDB" id="A0A7I7MB41"/>
<evidence type="ECO:0000313" key="2">
    <source>
        <dbReference type="EMBL" id="BBX69415.1"/>
    </source>
</evidence>
<sequence>MPSPADLAAAARARASEETSGLRGSDLSSAESSAETPEGADAGLPTVPPAKRRRRRKRSGAEGVGDTAPRTPSASTPPQAPRRIPCAREGCVRYTPDGAASEHTTCCLLCSLVMSQLERAQRICEVTQDASHWLAAVGLSDALTEYFRSETRVRGQSMNRGLTAQEWQAIRRVTPPTGVTPAPGA</sequence>
<dbReference type="Proteomes" id="UP000466514">
    <property type="component" value="Chromosome"/>
</dbReference>
<organism evidence="2 3">
    <name type="scientific">Mycolicibacterium psychrotolerans</name>
    <dbReference type="NCBI Taxonomy" id="216929"/>
    <lineage>
        <taxon>Bacteria</taxon>
        <taxon>Bacillati</taxon>
        <taxon>Actinomycetota</taxon>
        <taxon>Actinomycetes</taxon>
        <taxon>Mycobacteriales</taxon>
        <taxon>Mycobacteriaceae</taxon>
        <taxon>Mycolicibacterium</taxon>
    </lineage>
</organism>
<dbReference type="EMBL" id="AP022574">
    <property type="protein sequence ID" value="BBX69415.1"/>
    <property type="molecule type" value="Genomic_DNA"/>
</dbReference>
<feature type="region of interest" description="Disordered" evidence="1">
    <location>
        <begin position="1"/>
        <end position="84"/>
    </location>
</feature>
<evidence type="ECO:0000256" key="1">
    <source>
        <dbReference type="SAM" id="MobiDB-lite"/>
    </source>
</evidence>
<evidence type="ECO:0000313" key="3">
    <source>
        <dbReference type="Proteomes" id="UP000466514"/>
    </source>
</evidence>
<reference evidence="2 3" key="1">
    <citation type="journal article" date="2019" name="Emerg. Microbes Infect.">
        <title>Comprehensive subspecies identification of 175 nontuberculous mycobacteria species based on 7547 genomic profiles.</title>
        <authorList>
            <person name="Matsumoto Y."/>
            <person name="Kinjo T."/>
            <person name="Motooka D."/>
            <person name="Nabeya D."/>
            <person name="Jung N."/>
            <person name="Uechi K."/>
            <person name="Horii T."/>
            <person name="Iida T."/>
            <person name="Fujita J."/>
            <person name="Nakamura S."/>
        </authorList>
    </citation>
    <scope>NUCLEOTIDE SEQUENCE [LARGE SCALE GENOMIC DNA]</scope>
    <source>
        <strain evidence="2 3">JCM 13323</strain>
    </source>
</reference>
<protein>
    <submittedName>
        <fullName evidence="2">Uncharacterized protein</fullName>
    </submittedName>
</protein>
<proteinExistence type="predicted"/>
<feature type="compositionally biased region" description="Polar residues" evidence="1">
    <location>
        <begin position="26"/>
        <end position="35"/>
    </location>
</feature>
<dbReference type="KEGG" id="mpsc:MPSYJ_28760"/>
<keyword evidence="3" id="KW-1185">Reference proteome</keyword>